<keyword evidence="2" id="KW-1185">Reference proteome</keyword>
<evidence type="ECO:0000313" key="2">
    <source>
        <dbReference type="Proteomes" id="UP000244240"/>
    </source>
</evidence>
<protein>
    <submittedName>
        <fullName evidence="1">Uncharacterized protein</fullName>
    </submittedName>
</protein>
<gene>
    <name evidence="1" type="ORF">C8P63_1601</name>
</gene>
<sequence>MDKNLEHFIVDLVNIIQEKYNRTLRINEDEDDLSKCFRQGENFAYYDVLDLINSQLESFGYDRSKIGKIIPDKFGTKI</sequence>
<dbReference type="Proteomes" id="UP000244240">
    <property type="component" value="Unassembled WGS sequence"/>
</dbReference>
<accession>A0A2T6ARH6</accession>
<reference evidence="1 2" key="1">
    <citation type="submission" date="2018-04" db="EMBL/GenBank/DDBJ databases">
        <title>Genomic Encyclopedia of Archaeal and Bacterial Type Strains, Phase II (KMG-II): from individual species to whole genera.</title>
        <authorList>
            <person name="Goeker M."/>
        </authorList>
    </citation>
    <scope>NUCLEOTIDE SEQUENCE [LARGE SCALE GENOMIC DNA]</scope>
    <source>
        <strain evidence="1 2">DSM 45787</strain>
    </source>
</reference>
<dbReference type="EMBL" id="QBKR01000060">
    <property type="protein sequence ID" value="PTX46423.1"/>
    <property type="molecule type" value="Genomic_DNA"/>
</dbReference>
<organism evidence="1 2">
    <name type="scientific">Melghirimyces profundicolus</name>
    <dbReference type="NCBI Taxonomy" id="1242148"/>
    <lineage>
        <taxon>Bacteria</taxon>
        <taxon>Bacillati</taxon>
        <taxon>Bacillota</taxon>
        <taxon>Bacilli</taxon>
        <taxon>Bacillales</taxon>
        <taxon>Thermoactinomycetaceae</taxon>
        <taxon>Melghirimyces</taxon>
    </lineage>
</organism>
<evidence type="ECO:0000313" key="1">
    <source>
        <dbReference type="EMBL" id="PTX46423.1"/>
    </source>
</evidence>
<dbReference type="OrthoDB" id="2628322at2"/>
<dbReference type="RefSeq" id="WP_108026906.1">
    <property type="nucleotide sequence ID" value="NZ_QBKR01000060.1"/>
</dbReference>
<name>A0A2T6ARH6_9BACL</name>
<comment type="caution">
    <text evidence="1">The sequence shown here is derived from an EMBL/GenBank/DDBJ whole genome shotgun (WGS) entry which is preliminary data.</text>
</comment>
<dbReference type="AlphaFoldDB" id="A0A2T6ARH6"/>
<proteinExistence type="predicted"/>